<dbReference type="InterPro" id="IPR050330">
    <property type="entry name" value="Bact_OuterMem_StrucFunc"/>
</dbReference>
<dbReference type="PRINTS" id="PR01022">
    <property type="entry name" value="OUTRMMBRANEA"/>
</dbReference>
<reference evidence="7" key="1">
    <citation type="submission" date="2019-12" db="EMBL/GenBank/DDBJ databases">
        <title>Comparative genomics gives insights into the taxonomy of the Azoarcus-Aromatoleum group and reveals separate origins of nif in the plant-associated Azoarcus and non-plant-associated Aromatoleum sub-groups.</title>
        <authorList>
            <person name="Lafos M."/>
            <person name="Maluk M."/>
            <person name="Batista M."/>
            <person name="Junghare M."/>
            <person name="Carmona M."/>
            <person name="Faoro H."/>
            <person name="Cruz L.M."/>
            <person name="Battistoni F."/>
            <person name="De Souza E."/>
            <person name="Pedrosa F."/>
            <person name="Chen W.-M."/>
            <person name="Poole P.S."/>
            <person name="Dixon R.A."/>
            <person name="James E.K."/>
        </authorList>
    </citation>
    <scope>NUCLEOTIDE SEQUENCE</scope>
    <source>
        <strain evidence="7">NSC3</strain>
    </source>
</reference>
<comment type="subcellular location">
    <subcellularLocation>
        <location evidence="1">Cell outer membrane</location>
    </subcellularLocation>
</comment>
<dbReference type="InterPro" id="IPR002368">
    <property type="entry name" value="OmpA"/>
</dbReference>
<dbReference type="CDD" id="cd07185">
    <property type="entry name" value="OmpA_C-like"/>
    <property type="match status" value="1"/>
</dbReference>
<evidence type="ECO:0000256" key="4">
    <source>
        <dbReference type="PROSITE-ProRule" id="PRU00473"/>
    </source>
</evidence>
<dbReference type="Pfam" id="PF00691">
    <property type="entry name" value="OmpA"/>
    <property type="match status" value="1"/>
</dbReference>
<evidence type="ECO:0000256" key="5">
    <source>
        <dbReference type="SAM" id="SignalP"/>
    </source>
</evidence>
<keyword evidence="8" id="KW-1185">Reference proteome</keyword>
<dbReference type="EMBL" id="WTVM01000075">
    <property type="protein sequence ID" value="NMG03811.1"/>
    <property type="molecule type" value="Genomic_DNA"/>
</dbReference>
<dbReference type="PROSITE" id="PS51123">
    <property type="entry name" value="OMPA_2"/>
    <property type="match status" value="1"/>
</dbReference>
<dbReference type="InterPro" id="IPR036737">
    <property type="entry name" value="OmpA-like_sf"/>
</dbReference>
<dbReference type="PROSITE" id="PS01068">
    <property type="entry name" value="OMPA_1"/>
    <property type="match status" value="1"/>
</dbReference>
<dbReference type="SUPFAM" id="SSF103088">
    <property type="entry name" value="OmpA-like"/>
    <property type="match status" value="1"/>
</dbReference>
<dbReference type="PANTHER" id="PTHR30329">
    <property type="entry name" value="STATOR ELEMENT OF FLAGELLAR MOTOR COMPLEX"/>
    <property type="match status" value="1"/>
</dbReference>
<dbReference type="GO" id="GO:0009279">
    <property type="term" value="C:cell outer membrane"/>
    <property type="evidence" value="ECO:0007669"/>
    <property type="project" value="UniProtKB-SubCell"/>
</dbReference>
<proteinExistence type="predicted"/>
<sequence>MIKQTKKQLLLVAAAMLGFAGVAAPVAAQDVVVDRSGVVPYVIDARNVVARSGTGLCWRTGFWSPAAAETAMAGNFPVACACDPDIIAADKCVDAPAPAPAPAPTPTADKVRLSADALFDFDRAVLRPAGMERLNQLAEQAKALNLEVILAVGHTDRIGSDAYNQALSERRAEAVKAYLVSRGIEANRIYTEGKGKTQPVTGTQCDNVRGRTALIDCLQPDRRVEVEVIGTR</sequence>
<dbReference type="InterPro" id="IPR006664">
    <property type="entry name" value="OMP_bac"/>
</dbReference>
<evidence type="ECO:0000256" key="1">
    <source>
        <dbReference type="ARBA" id="ARBA00004442"/>
    </source>
</evidence>
<evidence type="ECO:0000313" key="7">
    <source>
        <dbReference type="EMBL" id="NMG03811.1"/>
    </source>
</evidence>
<feature type="chain" id="PRO_5037537650" evidence="5">
    <location>
        <begin position="29"/>
        <end position="232"/>
    </location>
</feature>
<feature type="signal peptide" evidence="5">
    <location>
        <begin position="1"/>
        <end position="28"/>
    </location>
</feature>
<evidence type="ECO:0000313" key="8">
    <source>
        <dbReference type="Proteomes" id="UP000599523"/>
    </source>
</evidence>
<dbReference type="InterPro" id="IPR006690">
    <property type="entry name" value="OMPA-like_CS"/>
</dbReference>
<keyword evidence="5" id="KW-0732">Signal</keyword>
<dbReference type="InterPro" id="IPR006665">
    <property type="entry name" value="OmpA-like"/>
</dbReference>
<dbReference type="PANTHER" id="PTHR30329:SF21">
    <property type="entry name" value="LIPOPROTEIN YIAD-RELATED"/>
    <property type="match status" value="1"/>
</dbReference>
<evidence type="ECO:0000256" key="2">
    <source>
        <dbReference type="ARBA" id="ARBA00023136"/>
    </source>
</evidence>
<dbReference type="Proteomes" id="UP000599523">
    <property type="component" value="Unassembled WGS sequence"/>
</dbReference>
<evidence type="ECO:0000256" key="3">
    <source>
        <dbReference type="ARBA" id="ARBA00023237"/>
    </source>
</evidence>
<gene>
    <name evidence="7" type="ORF">GPA21_12645</name>
</gene>
<dbReference type="AlphaFoldDB" id="A0A972FK78"/>
<organism evidence="7 8">
    <name type="scientific">Azoarcus taiwanensis</name>
    <dbReference type="NCBI Taxonomy" id="666964"/>
    <lineage>
        <taxon>Bacteria</taxon>
        <taxon>Pseudomonadati</taxon>
        <taxon>Pseudomonadota</taxon>
        <taxon>Betaproteobacteria</taxon>
        <taxon>Rhodocyclales</taxon>
        <taxon>Zoogloeaceae</taxon>
        <taxon>Azoarcus</taxon>
    </lineage>
</organism>
<feature type="domain" description="OmpA-like" evidence="6">
    <location>
        <begin position="106"/>
        <end position="232"/>
    </location>
</feature>
<name>A0A972FK78_9RHOO</name>
<dbReference type="RefSeq" id="WP_168988509.1">
    <property type="nucleotide sequence ID" value="NZ_CAWPHM010000303.1"/>
</dbReference>
<dbReference type="PRINTS" id="PR01021">
    <property type="entry name" value="OMPADOMAIN"/>
</dbReference>
<keyword evidence="3" id="KW-0998">Cell outer membrane</keyword>
<accession>A0A972FK78</accession>
<keyword evidence="2 4" id="KW-0472">Membrane</keyword>
<dbReference type="Gene3D" id="3.30.1330.60">
    <property type="entry name" value="OmpA-like domain"/>
    <property type="match status" value="1"/>
</dbReference>
<protein>
    <submittedName>
        <fullName evidence="7">OmpA family protein</fullName>
    </submittedName>
</protein>
<evidence type="ECO:0000259" key="6">
    <source>
        <dbReference type="PROSITE" id="PS51123"/>
    </source>
</evidence>
<dbReference type="GO" id="GO:0015288">
    <property type="term" value="F:porin activity"/>
    <property type="evidence" value="ECO:0007669"/>
    <property type="project" value="InterPro"/>
</dbReference>
<comment type="caution">
    <text evidence="7">The sequence shown here is derived from an EMBL/GenBank/DDBJ whole genome shotgun (WGS) entry which is preliminary data.</text>
</comment>